<accession>A0A833MZ16</accession>
<organism evidence="1 2">
    <name type="scientific">Methylorubrum populi</name>
    <dbReference type="NCBI Taxonomy" id="223967"/>
    <lineage>
        <taxon>Bacteria</taxon>
        <taxon>Pseudomonadati</taxon>
        <taxon>Pseudomonadota</taxon>
        <taxon>Alphaproteobacteria</taxon>
        <taxon>Hyphomicrobiales</taxon>
        <taxon>Methylobacteriaceae</taxon>
        <taxon>Methylorubrum</taxon>
    </lineage>
</organism>
<gene>
    <name evidence="1" type="ORF">F8B43_2964</name>
</gene>
<proteinExistence type="predicted"/>
<protein>
    <submittedName>
        <fullName evidence="1">Uncharacterized protein</fullName>
    </submittedName>
</protein>
<dbReference type="EMBL" id="WEKV01000010">
    <property type="protein sequence ID" value="KAB7784931.1"/>
    <property type="molecule type" value="Genomic_DNA"/>
</dbReference>
<dbReference type="Proteomes" id="UP000469949">
    <property type="component" value="Unassembled WGS sequence"/>
</dbReference>
<evidence type="ECO:0000313" key="2">
    <source>
        <dbReference type="Proteomes" id="UP000469949"/>
    </source>
</evidence>
<name>A0A833MZ16_9HYPH</name>
<reference evidence="1 2" key="1">
    <citation type="submission" date="2019-10" db="EMBL/GenBank/DDBJ databases">
        <title>Draft Genome Sequence of the Caffeine Degrading Methylotroph Methylorubrum populi PINKEL.</title>
        <authorList>
            <person name="Dawson S.C."/>
            <person name="Zhang X."/>
            <person name="Wright M.E."/>
            <person name="Sharma G."/>
            <person name="Langner J.T."/>
            <person name="Ditty J.L."/>
            <person name="Subuyuj G.A."/>
        </authorList>
    </citation>
    <scope>NUCLEOTIDE SEQUENCE [LARGE SCALE GENOMIC DNA]</scope>
    <source>
        <strain evidence="1 2">Pinkel</strain>
    </source>
</reference>
<sequence>MRQRRSRQFFIVSGADGLILGHGSGINHAGRPTEAKVDPACPVRVGRRIAARPKLCT</sequence>
<dbReference type="AlphaFoldDB" id="A0A833MZ16"/>
<comment type="caution">
    <text evidence="1">The sequence shown here is derived from an EMBL/GenBank/DDBJ whole genome shotgun (WGS) entry which is preliminary data.</text>
</comment>
<evidence type="ECO:0000313" key="1">
    <source>
        <dbReference type="EMBL" id="KAB7784931.1"/>
    </source>
</evidence>